<dbReference type="InterPro" id="IPR012338">
    <property type="entry name" value="Beta-lactam/transpept-like"/>
</dbReference>
<dbReference type="PANTHER" id="PTHR30023">
    <property type="entry name" value="D-ALANYL-D-ALANINE CARBOXYPEPTIDASE"/>
    <property type="match status" value="1"/>
</dbReference>
<evidence type="ECO:0000313" key="4">
    <source>
        <dbReference type="EMBL" id="NDY91150.1"/>
    </source>
</evidence>
<sequence length="500" mass="53486">MPPALPRRRWLAGCLGGPLLAVRPLPAWAQAAAAPSSPLPAGVRAALAQARLPESALAVWVAPAEGGAPSLAWGEHQARNPASLFKLVSTAQALDQLGPAFTWTTRCLGQGRLKGDVFDGWIGLRGSGDPTLVLERLWLLLRRLRQRGLRTLRGPFYLDRSAFAQIDPRADGFDGEASRPYNVRPDALMLNQRSVLLSFVPDAERGVAEVLADAPLAGWQVDRQVPLLNRTPCEDWRAGLKARLDLPERLSFAGGYPAACGERQWPVAYAAPQRFDARLIAGLWAELGGRHEGEFKEAPLPDGPHQVLAEVESPPLGQVVRDINKFSNNVMAEQLALTVALQADGPPATPAGARAGLERWLRAQLGAGGAEGVVVDNGSGLSRDTRLSAAQLGRLLQGLWHRPWQPEFLASLPASGLDGTVRRWDLPPGLARLKTGSLRDVAAVAGYVQSPTGWRVVVAQLQHEGTVPTRPVLEAVTRWALGPAGERAATPPDGGQAAAR</sequence>
<dbReference type="EC" id="3.4.16.4" evidence="4"/>
<dbReference type="PRINTS" id="PR00922">
    <property type="entry name" value="DADACBPTASE3"/>
</dbReference>
<gene>
    <name evidence="4" type="primary">dacB</name>
    <name evidence="4" type="ORF">G3A44_08080</name>
</gene>
<dbReference type="RefSeq" id="WP_163457001.1">
    <property type="nucleotide sequence ID" value="NZ_JAAGOH010000007.1"/>
</dbReference>
<keyword evidence="4" id="KW-0645">Protease</keyword>
<dbReference type="GO" id="GO:0006508">
    <property type="term" value="P:proteolysis"/>
    <property type="evidence" value="ECO:0007669"/>
    <property type="project" value="InterPro"/>
</dbReference>
<dbReference type="NCBIfam" id="TIGR00666">
    <property type="entry name" value="PBP4"/>
    <property type="match status" value="1"/>
</dbReference>
<dbReference type="InterPro" id="IPR000667">
    <property type="entry name" value="Peptidase_S13"/>
</dbReference>
<keyword evidence="3" id="KW-0732">Signal</keyword>
<evidence type="ECO:0000256" key="1">
    <source>
        <dbReference type="ARBA" id="ARBA00006096"/>
    </source>
</evidence>
<evidence type="ECO:0000313" key="5">
    <source>
        <dbReference type="Proteomes" id="UP000484255"/>
    </source>
</evidence>
<dbReference type="Gene3D" id="3.50.80.20">
    <property type="entry name" value="D-Ala-D-Ala carboxypeptidase C, peptidase S13"/>
    <property type="match status" value="1"/>
</dbReference>
<comment type="caution">
    <text evidence="4">The sequence shown here is derived from an EMBL/GenBank/DDBJ whole genome shotgun (WGS) entry which is preliminary data.</text>
</comment>
<dbReference type="Gene3D" id="3.40.710.10">
    <property type="entry name" value="DD-peptidase/beta-lactamase superfamily"/>
    <property type="match status" value="1"/>
</dbReference>
<feature type="chain" id="PRO_5028847908" evidence="3">
    <location>
        <begin position="30"/>
        <end position="500"/>
    </location>
</feature>
<dbReference type="Proteomes" id="UP000484255">
    <property type="component" value="Unassembled WGS sequence"/>
</dbReference>
<protein>
    <submittedName>
        <fullName evidence="4">D-alanyl-D-alanine carboxypeptidase/D-alanyl-D-alanine-endopeptidase</fullName>
        <ecNumber evidence="4">3.4.16.4</ecNumber>
    </submittedName>
</protein>
<name>A0A7C9PH23_9BURK</name>
<dbReference type="GO" id="GO:0009002">
    <property type="term" value="F:serine-type D-Ala-D-Ala carboxypeptidase activity"/>
    <property type="evidence" value="ECO:0007669"/>
    <property type="project" value="UniProtKB-EC"/>
</dbReference>
<evidence type="ECO:0000256" key="3">
    <source>
        <dbReference type="SAM" id="SignalP"/>
    </source>
</evidence>
<reference evidence="4 5" key="1">
    <citation type="submission" date="2020-02" db="EMBL/GenBank/DDBJ databases">
        <title>Ideonella bacterium strain TBM-1.</title>
        <authorList>
            <person name="Chen W.-M."/>
        </authorList>
    </citation>
    <scope>NUCLEOTIDE SEQUENCE [LARGE SCALE GENOMIC DNA]</scope>
    <source>
        <strain evidence="4 5">TBM-1</strain>
    </source>
</reference>
<comment type="similarity">
    <text evidence="1">Belongs to the peptidase S13 family.</text>
</comment>
<dbReference type="Pfam" id="PF02113">
    <property type="entry name" value="Peptidase_S13"/>
    <property type="match status" value="1"/>
</dbReference>
<dbReference type="SUPFAM" id="SSF56601">
    <property type="entry name" value="beta-lactamase/transpeptidase-like"/>
    <property type="match status" value="1"/>
</dbReference>
<proteinExistence type="inferred from homology"/>
<keyword evidence="5" id="KW-1185">Reference proteome</keyword>
<organism evidence="4 5">
    <name type="scientific">Ideonella livida</name>
    <dbReference type="NCBI Taxonomy" id="2707176"/>
    <lineage>
        <taxon>Bacteria</taxon>
        <taxon>Pseudomonadati</taxon>
        <taxon>Pseudomonadota</taxon>
        <taxon>Betaproteobacteria</taxon>
        <taxon>Burkholderiales</taxon>
        <taxon>Sphaerotilaceae</taxon>
        <taxon>Ideonella</taxon>
    </lineage>
</organism>
<dbReference type="GO" id="GO:0000270">
    <property type="term" value="P:peptidoglycan metabolic process"/>
    <property type="evidence" value="ECO:0007669"/>
    <property type="project" value="TreeGrafter"/>
</dbReference>
<accession>A0A7C9PH23</accession>
<feature type="signal peptide" evidence="3">
    <location>
        <begin position="1"/>
        <end position="29"/>
    </location>
</feature>
<keyword evidence="2 4" id="KW-0378">Hydrolase</keyword>
<dbReference type="AlphaFoldDB" id="A0A7C9PH23"/>
<dbReference type="EMBL" id="JAAGOH010000007">
    <property type="protein sequence ID" value="NDY91150.1"/>
    <property type="molecule type" value="Genomic_DNA"/>
</dbReference>
<dbReference type="PANTHER" id="PTHR30023:SF0">
    <property type="entry name" value="PENICILLIN-SENSITIVE CARBOXYPEPTIDASE A"/>
    <property type="match status" value="1"/>
</dbReference>
<keyword evidence="4" id="KW-0121">Carboxypeptidase</keyword>
<evidence type="ECO:0000256" key="2">
    <source>
        <dbReference type="ARBA" id="ARBA00022801"/>
    </source>
</evidence>